<evidence type="ECO:0000256" key="1">
    <source>
        <dbReference type="SAM" id="MobiDB-lite"/>
    </source>
</evidence>
<feature type="compositionally biased region" description="Polar residues" evidence="1">
    <location>
        <begin position="888"/>
        <end position="898"/>
    </location>
</feature>
<dbReference type="InParanoid" id="A0A5C3NNY6"/>
<gene>
    <name evidence="2" type="ORF">K466DRAFT_606523</name>
</gene>
<feature type="compositionally biased region" description="Acidic residues" evidence="1">
    <location>
        <begin position="907"/>
        <end position="917"/>
    </location>
</feature>
<feature type="compositionally biased region" description="Acidic residues" evidence="1">
    <location>
        <begin position="1017"/>
        <end position="1032"/>
    </location>
</feature>
<evidence type="ECO:0000313" key="2">
    <source>
        <dbReference type="EMBL" id="TFK78955.1"/>
    </source>
</evidence>
<organism evidence="2 3">
    <name type="scientific">Polyporus arcularius HHB13444</name>
    <dbReference type="NCBI Taxonomy" id="1314778"/>
    <lineage>
        <taxon>Eukaryota</taxon>
        <taxon>Fungi</taxon>
        <taxon>Dikarya</taxon>
        <taxon>Basidiomycota</taxon>
        <taxon>Agaricomycotina</taxon>
        <taxon>Agaricomycetes</taxon>
        <taxon>Polyporales</taxon>
        <taxon>Polyporaceae</taxon>
        <taxon>Polyporus</taxon>
    </lineage>
</organism>
<name>A0A5C3NNY6_9APHY</name>
<dbReference type="STRING" id="1314778.A0A5C3NNY6"/>
<feature type="compositionally biased region" description="Basic and acidic residues" evidence="1">
    <location>
        <begin position="957"/>
        <end position="969"/>
    </location>
</feature>
<accession>A0A5C3NNY6</accession>
<sequence>MKARRSVVPQDDLEGFAATVFGPPDDVRFMGLQNMLAGRGVPGCSANVNRFIRGRTETGKFICLDIERDGVALQPEQVDVHMDLDSIIWVTRELKVKWNIGVATTPTVGKVPPIRKNNHVYVRVLQPPTHDERLSGIRDYVEVPTSLSIIPHTIFAQVVEGGSPVNIMICFPRMLHKKYATDKWEALIPYEIQRLFWNEVLLPALRASLQAHHTQYVAASVENIQLKAGSKEQKQGGLFRAKTLSVSPSVLEDMLERMNTAVRRDPNLSLYGSFFFVLDAKNYKLQTSVPVSALSNQDTPWDRLKQTLPQLDFDYMADRRYGELTVDLAITFNPRAPDVPLVGLWRLDVLEASYGAGGYTRGNLHHIASLSRYGAMQATMGAERSRHGHVLYRSSYNLQYEVIRPSNNQPYFAEDGDAYEGHVIYHQECNRRVTAYAGDCRRQSFGIRDEIRMGGQALKEYLEGWQDTTREFLESEPVLWIPSDTWFLYLSVRVDELQHLQVRINRQKPPNRGVLTSLLCHLIKEVSSTDLIPPAHVRESLALLEAQTVMNSFGAMFLHTLDFDVNVMIPEIQEYDTETVLSSLKFSSGQTRRAQRQDELHLALPSVRYPLGPAPVWSAVLSAIDADAESFLEPLMYPPWLDVNEPASRLFMLCTVQLYALLNDAWTLKPSIEPMESLQDAMDFWTVRTLRDYLVRVAFTATNGGLEGPVRGHRELSFRERMVIFFPQPDSHHIRKGSQWWVFTLQMGYIAAYHKELESRNEAEAEDLQTALEDIFSQLQVLPMVQAPTAEGHGIVWPRKRECVALVVNSTYYKMERIGSGAATRKGGSRLTVGSTKFMKKLEEGSRVGIPDLVALNRVQNDLRARANKARTGKALNKRKPPPRRTNHIGTSASAMHQQRQRLAAQDESDDEMDQDQEGAHNEVEQDQGVSHSPAVANGGGGGGRAAEQMGQDLPGGEDRMHVEEHEQEGAANVDRADAEDDVVRSGDEEDMLGGEVGSDYWGSDDEGGEFLPFPLGEDEDEEDEDYWEEPGPDSPIPHGRGIRGQDAADVDMGGMGEELSTDEGEPELSEGERPLRTPTVCSNECEAQGPA</sequence>
<evidence type="ECO:0000313" key="3">
    <source>
        <dbReference type="Proteomes" id="UP000308197"/>
    </source>
</evidence>
<feature type="compositionally biased region" description="Basic residues" evidence="1">
    <location>
        <begin position="866"/>
        <end position="887"/>
    </location>
</feature>
<feature type="region of interest" description="Disordered" evidence="1">
    <location>
        <begin position="864"/>
        <end position="1092"/>
    </location>
</feature>
<proteinExistence type="predicted"/>
<feature type="compositionally biased region" description="Acidic residues" evidence="1">
    <location>
        <begin position="1060"/>
        <end position="1070"/>
    </location>
</feature>
<reference evidence="2 3" key="1">
    <citation type="journal article" date="2019" name="Nat. Ecol. Evol.">
        <title>Megaphylogeny resolves global patterns of mushroom evolution.</title>
        <authorList>
            <person name="Varga T."/>
            <person name="Krizsan K."/>
            <person name="Foldi C."/>
            <person name="Dima B."/>
            <person name="Sanchez-Garcia M."/>
            <person name="Sanchez-Ramirez S."/>
            <person name="Szollosi G.J."/>
            <person name="Szarkandi J.G."/>
            <person name="Papp V."/>
            <person name="Albert L."/>
            <person name="Andreopoulos W."/>
            <person name="Angelini C."/>
            <person name="Antonin V."/>
            <person name="Barry K.W."/>
            <person name="Bougher N.L."/>
            <person name="Buchanan P."/>
            <person name="Buyck B."/>
            <person name="Bense V."/>
            <person name="Catcheside P."/>
            <person name="Chovatia M."/>
            <person name="Cooper J."/>
            <person name="Damon W."/>
            <person name="Desjardin D."/>
            <person name="Finy P."/>
            <person name="Geml J."/>
            <person name="Haridas S."/>
            <person name="Hughes K."/>
            <person name="Justo A."/>
            <person name="Karasinski D."/>
            <person name="Kautmanova I."/>
            <person name="Kiss B."/>
            <person name="Kocsube S."/>
            <person name="Kotiranta H."/>
            <person name="LaButti K.M."/>
            <person name="Lechner B.E."/>
            <person name="Liimatainen K."/>
            <person name="Lipzen A."/>
            <person name="Lukacs Z."/>
            <person name="Mihaltcheva S."/>
            <person name="Morgado L.N."/>
            <person name="Niskanen T."/>
            <person name="Noordeloos M.E."/>
            <person name="Ohm R.A."/>
            <person name="Ortiz-Santana B."/>
            <person name="Ovrebo C."/>
            <person name="Racz N."/>
            <person name="Riley R."/>
            <person name="Savchenko A."/>
            <person name="Shiryaev A."/>
            <person name="Soop K."/>
            <person name="Spirin V."/>
            <person name="Szebenyi C."/>
            <person name="Tomsovsky M."/>
            <person name="Tulloss R.E."/>
            <person name="Uehling J."/>
            <person name="Grigoriev I.V."/>
            <person name="Vagvolgyi C."/>
            <person name="Papp T."/>
            <person name="Martin F.M."/>
            <person name="Miettinen O."/>
            <person name="Hibbett D.S."/>
            <person name="Nagy L.G."/>
        </authorList>
    </citation>
    <scope>NUCLEOTIDE SEQUENCE [LARGE SCALE GENOMIC DNA]</scope>
    <source>
        <strain evidence="2 3">HHB13444</strain>
    </source>
</reference>
<dbReference type="AlphaFoldDB" id="A0A5C3NNY6"/>
<dbReference type="Proteomes" id="UP000308197">
    <property type="component" value="Unassembled WGS sequence"/>
</dbReference>
<keyword evidence="3" id="KW-1185">Reference proteome</keyword>
<dbReference type="EMBL" id="ML212241">
    <property type="protein sequence ID" value="TFK78955.1"/>
    <property type="molecule type" value="Genomic_DNA"/>
</dbReference>
<protein>
    <submittedName>
        <fullName evidence="2">Uncharacterized protein</fullName>
    </submittedName>
</protein>